<evidence type="ECO:0000259" key="1">
    <source>
        <dbReference type="Pfam" id="PF03466"/>
    </source>
</evidence>
<dbReference type="HOGENOM" id="CLU_2397469_0_0_4"/>
<dbReference type="KEGG" id="rme:Rmet_5188"/>
<feature type="domain" description="LysR substrate-binding" evidence="1">
    <location>
        <begin position="31"/>
        <end position="90"/>
    </location>
</feature>
<gene>
    <name evidence="2" type="ordered locus">Rmet_5188</name>
</gene>
<dbReference type="AlphaFoldDB" id="Q1LCS9"/>
<evidence type="ECO:0000313" key="2">
    <source>
        <dbReference type="EMBL" id="ABF12047.1"/>
    </source>
</evidence>
<reference evidence="3" key="1">
    <citation type="journal article" date="2010" name="PLoS ONE">
        <title>The complete genome sequence of Cupriavidus metallidurans strain CH34, a master survivalist in harsh and anthropogenic environments.</title>
        <authorList>
            <person name="Janssen P.J."/>
            <person name="Van Houdt R."/>
            <person name="Moors H."/>
            <person name="Monsieurs P."/>
            <person name="Morin N."/>
            <person name="Michaux A."/>
            <person name="Benotmane M.A."/>
            <person name="Leys N."/>
            <person name="Vallaeys T."/>
            <person name="Lapidus A."/>
            <person name="Monchy S."/>
            <person name="Medigue C."/>
            <person name="Taghavi S."/>
            <person name="McCorkle S."/>
            <person name="Dunn J."/>
            <person name="van der Lelie D."/>
            <person name="Mergeay M."/>
        </authorList>
    </citation>
    <scope>NUCLEOTIDE SEQUENCE [LARGE SCALE GENOMIC DNA]</scope>
    <source>
        <strain evidence="3">ATCC 43123 / DSM 2839 / NBRC 102507 / CH34</strain>
    </source>
</reference>
<dbReference type="Gene3D" id="3.40.190.10">
    <property type="entry name" value="Periplasmic binding protein-like II"/>
    <property type="match status" value="1"/>
</dbReference>
<dbReference type="EMBL" id="CP000353">
    <property type="protein sequence ID" value="ABF12047.1"/>
    <property type="molecule type" value="Genomic_DNA"/>
</dbReference>
<dbReference type="eggNOG" id="COG0583">
    <property type="taxonomic scope" value="Bacteria"/>
</dbReference>
<dbReference type="SUPFAM" id="SSF53850">
    <property type="entry name" value="Periplasmic binding protein-like II"/>
    <property type="match status" value="1"/>
</dbReference>
<accession>Q1LCS9</accession>
<evidence type="ECO:0000313" key="3">
    <source>
        <dbReference type="Proteomes" id="UP000002429"/>
    </source>
</evidence>
<dbReference type="Pfam" id="PF03466">
    <property type="entry name" value="LysR_substrate"/>
    <property type="match status" value="1"/>
</dbReference>
<geneLocation type="plasmid" evidence="2 3">
    <name>megaplasmid</name>
</geneLocation>
<keyword evidence="2" id="KW-0614">Plasmid</keyword>
<dbReference type="InterPro" id="IPR005119">
    <property type="entry name" value="LysR_subst-bd"/>
</dbReference>
<organism evidence="2 3">
    <name type="scientific">Cupriavidus metallidurans (strain ATCC 43123 / DSM 2839 / NBRC 102507 / CH34)</name>
    <name type="common">Ralstonia metallidurans</name>
    <dbReference type="NCBI Taxonomy" id="266264"/>
    <lineage>
        <taxon>Bacteria</taxon>
        <taxon>Pseudomonadati</taxon>
        <taxon>Pseudomonadota</taxon>
        <taxon>Betaproteobacteria</taxon>
        <taxon>Burkholderiales</taxon>
        <taxon>Burkholderiaceae</taxon>
        <taxon>Cupriavidus</taxon>
    </lineage>
</organism>
<name>Q1LCS9_CUPMC</name>
<proteinExistence type="predicted"/>
<dbReference type="RefSeq" id="WP_011519594.1">
    <property type="nucleotide sequence ID" value="NC_007974.2"/>
</dbReference>
<protein>
    <recommendedName>
        <fullName evidence="1">LysR substrate-binding domain-containing protein</fullName>
    </recommendedName>
</protein>
<sequence>MPHGLRAELHRSGMLVAELAAAQQQATVMRAGASGMLRIGTLSGSTSLPHGIVELRRRMPNVFVQIREAQASQLIADLLLGEIDCIVGGARAR</sequence>
<keyword evidence="3" id="KW-1185">Reference proteome</keyword>
<dbReference type="Proteomes" id="UP000002429">
    <property type="component" value="Plasmid megaplasmid"/>
</dbReference>